<name>A0A367L430_9HYPO</name>
<organism evidence="2 3">
    <name type="scientific">Ophiocordyceps polyrhachis-furcata BCC 54312</name>
    <dbReference type="NCBI Taxonomy" id="1330021"/>
    <lineage>
        <taxon>Eukaryota</taxon>
        <taxon>Fungi</taxon>
        <taxon>Dikarya</taxon>
        <taxon>Ascomycota</taxon>
        <taxon>Pezizomycotina</taxon>
        <taxon>Sordariomycetes</taxon>
        <taxon>Hypocreomycetidae</taxon>
        <taxon>Hypocreales</taxon>
        <taxon>Ophiocordycipitaceae</taxon>
        <taxon>Ophiocordyceps</taxon>
    </lineage>
</organism>
<feature type="region of interest" description="Disordered" evidence="1">
    <location>
        <begin position="69"/>
        <end position="214"/>
    </location>
</feature>
<feature type="compositionally biased region" description="Polar residues" evidence="1">
    <location>
        <begin position="546"/>
        <end position="562"/>
    </location>
</feature>
<dbReference type="OrthoDB" id="5143322at2759"/>
<keyword evidence="3" id="KW-1185">Reference proteome</keyword>
<reference evidence="2 3" key="1">
    <citation type="journal article" date="2015" name="BMC Genomics">
        <title>Insights from the genome of Ophiocordyceps polyrhachis-furcata to pathogenicity and host specificity in insect fungi.</title>
        <authorList>
            <person name="Wichadakul D."/>
            <person name="Kobmoo N."/>
            <person name="Ingsriswang S."/>
            <person name="Tangphatsornruang S."/>
            <person name="Chantasingh D."/>
            <person name="Luangsa-ard J.J."/>
            <person name="Eurwilaichitr L."/>
        </authorList>
    </citation>
    <scope>NUCLEOTIDE SEQUENCE [LARGE SCALE GENOMIC DNA]</scope>
    <source>
        <strain evidence="2 3">BCC 54312</strain>
    </source>
</reference>
<feature type="compositionally biased region" description="Basic and acidic residues" evidence="1">
    <location>
        <begin position="81"/>
        <end position="91"/>
    </location>
</feature>
<evidence type="ECO:0000256" key="1">
    <source>
        <dbReference type="SAM" id="MobiDB-lite"/>
    </source>
</evidence>
<feature type="compositionally biased region" description="Low complexity" evidence="1">
    <location>
        <begin position="106"/>
        <end position="125"/>
    </location>
</feature>
<feature type="compositionally biased region" description="Low complexity" evidence="1">
    <location>
        <begin position="134"/>
        <end position="143"/>
    </location>
</feature>
<dbReference type="Proteomes" id="UP000253664">
    <property type="component" value="Unassembled WGS sequence"/>
</dbReference>
<evidence type="ECO:0000313" key="3">
    <source>
        <dbReference type="Proteomes" id="UP000253664"/>
    </source>
</evidence>
<accession>A0A367L430</accession>
<sequence>MSSAAVDDDQIRRAMLDDLGRSRLDILPLSNRECNGSSFRPSRDGGERKFAQEFRVQLKSKWNNVSFEDEEARQMEGLANDDARPWAKKAIDIPVKSAPPRPAKSQAQPIKKQASPPAKKQAQPAKPQPKTKPAKTQPAKPQSVKVQPVKAQAAKTQPSTIQPSKASSNNPPPAKTLPSEAQSRKVRRSKARRSKSSKKAKQKQSEPEAAQSTNSNEDVLCSGICYLPTSNGASEIRVVYALLIDINADSAFLALTLPGSERKVHNVIDLETTIQHDDTCVVTARPGKGSYRYCLRLDERGRNVQLKRYLDALRKHADYVPPQQVADVRPPQQAEVQSSALMDLIDLEISPPATSELPNEVCGSASTVTDAADQLSEFLQRISRELGGCGPGSCEDKAQELEQRATDFWANMGFTESEAEDLLASLRALTRVQKKVRLRQTANSRAGDAACEVSSTIRYSATELESLVGRAAPCPRVRDIVGFGASGTLPTMPANASREKSGLPSMSKCREWLLRSPSESKNPSDAKEAVAWPDHVDPMEIGAVQPVSSTMDVTGKSDTTSEPVLPAAPTSRLTSPVGGPGLETSRWASK</sequence>
<protein>
    <submittedName>
        <fullName evidence="2">Uncharacterized protein</fullName>
    </submittedName>
</protein>
<proteinExistence type="predicted"/>
<feature type="region of interest" description="Disordered" evidence="1">
    <location>
        <begin position="534"/>
        <end position="590"/>
    </location>
</feature>
<gene>
    <name evidence="2" type="ORF">L249_1484</name>
</gene>
<comment type="caution">
    <text evidence="2">The sequence shown here is derived from an EMBL/GenBank/DDBJ whole genome shotgun (WGS) entry which is preliminary data.</text>
</comment>
<evidence type="ECO:0000313" key="2">
    <source>
        <dbReference type="EMBL" id="RCI09179.1"/>
    </source>
</evidence>
<dbReference type="AlphaFoldDB" id="A0A367L430"/>
<feature type="compositionally biased region" description="Basic residues" evidence="1">
    <location>
        <begin position="184"/>
        <end position="202"/>
    </location>
</feature>
<dbReference type="EMBL" id="LKCN02000016">
    <property type="protein sequence ID" value="RCI09179.1"/>
    <property type="molecule type" value="Genomic_DNA"/>
</dbReference>